<dbReference type="AlphaFoldDB" id="A0A1G7J8J5"/>
<evidence type="ECO:0000259" key="4">
    <source>
        <dbReference type="Pfam" id="PF18962"/>
    </source>
</evidence>
<dbReference type="InterPro" id="IPR013783">
    <property type="entry name" value="Ig-like_fold"/>
</dbReference>
<keyword evidence="1 2" id="KW-0732">Signal</keyword>
<organism evidence="5 6">
    <name type="scientific">Epilithonimonas hungarica</name>
    <dbReference type="NCBI Taxonomy" id="454006"/>
    <lineage>
        <taxon>Bacteria</taxon>
        <taxon>Pseudomonadati</taxon>
        <taxon>Bacteroidota</taxon>
        <taxon>Flavobacteriia</taxon>
        <taxon>Flavobacteriales</taxon>
        <taxon>Weeksellaceae</taxon>
        <taxon>Chryseobacterium group</taxon>
        <taxon>Epilithonimonas</taxon>
    </lineage>
</organism>
<dbReference type="OrthoDB" id="1153025at2"/>
<name>A0A1G7J8J5_9FLAO</name>
<dbReference type="Gene3D" id="2.60.40.10">
    <property type="entry name" value="Immunoglobulins"/>
    <property type="match status" value="1"/>
</dbReference>
<feature type="domain" description="CARDB" evidence="3">
    <location>
        <begin position="185"/>
        <end position="280"/>
    </location>
</feature>
<dbReference type="NCBIfam" id="TIGR04183">
    <property type="entry name" value="Por_Secre_tail"/>
    <property type="match status" value="1"/>
</dbReference>
<evidence type="ECO:0000256" key="1">
    <source>
        <dbReference type="ARBA" id="ARBA00022729"/>
    </source>
</evidence>
<dbReference type="Gene3D" id="2.60.120.260">
    <property type="entry name" value="Galactose-binding domain-like"/>
    <property type="match status" value="1"/>
</dbReference>
<evidence type="ECO:0000259" key="3">
    <source>
        <dbReference type="Pfam" id="PF07705"/>
    </source>
</evidence>
<protein>
    <submittedName>
        <fullName evidence="5">Por secretion system C-terminal sorting domain-containing protein</fullName>
    </submittedName>
</protein>
<proteinExistence type="predicted"/>
<dbReference type="InterPro" id="IPR011635">
    <property type="entry name" value="CARDB"/>
</dbReference>
<evidence type="ECO:0000256" key="2">
    <source>
        <dbReference type="SAM" id="SignalP"/>
    </source>
</evidence>
<dbReference type="Pfam" id="PF07705">
    <property type="entry name" value="CARDB"/>
    <property type="match status" value="1"/>
</dbReference>
<dbReference type="EMBL" id="FNBH01000001">
    <property type="protein sequence ID" value="SDF21205.1"/>
    <property type="molecule type" value="Genomic_DNA"/>
</dbReference>
<dbReference type="Pfam" id="PF18962">
    <property type="entry name" value="Por_Secre_tail"/>
    <property type="match status" value="1"/>
</dbReference>
<dbReference type="InterPro" id="IPR026444">
    <property type="entry name" value="Secre_tail"/>
</dbReference>
<accession>A0A1G7J8J5</accession>
<evidence type="ECO:0000313" key="6">
    <source>
        <dbReference type="Proteomes" id="UP000199203"/>
    </source>
</evidence>
<evidence type="ECO:0000313" key="5">
    <source>
        <dbReference type="EMBL" id="SDF21205.1"/>
    </source>
</evidence>
<feature type="signal peptide" evidence="2">
    <location>
        <begin position="1"/>
        <end position="23"/>
    </location>
</feature>
<dbReference type="STRING" id="454006.SAMN05421825_1308"/>
<feature type="chain" id="PRO_5011626324" evidence="2">
    <location>
        <begin position="24"/>
        <end position="560"/>
    </location>
</feature>
<sequence>MKKIFTLLSASPLFLLFSGNVHGQQTIYSENFSYAPGGIPAGWVIDAEQPPGWSINNSQISGGTAPELYMTYGMQVGLSRLISPKIDITGHKQLALSYDQYLINFAGDAGETVGADVTFDGGQTWQPLWEKPLGVLNIPQDRFTYFVTAPEGATEMQYAFRYDGNNFFINGWAVDDVKIEDVANKDLLVTNITGNTTINAGKPAMFVVEVTNGGKEIQGNYTVKLKSNDGTVLASTSGEPVNFGEKSQIFLNWTPQNSDISQKSIYAVVESSDDVNPNNDQSRTLSVNILKDDIKNVQIGNGSFALQHSIPFNFFTHYSLGQTMYTSQQINNSNSKITGIQYTCQFDEDNSDIPIQVYLAETDQEDLSSDWLDPASFTLVYNGKMNFKKGFNNLYIPLETEFNYTGKNLVVYTNKSHPQMVLWSTFISTFSESPIYSRYSDRDDEPYDAMNPPQGYPVLYTPNITLFYADGTMSVIDDSSRSASVQVYPNPVKDILNIRTEQNEKVQEIRIINAAGQLVSHKIFGNEKPEVNVKELQAGFYLIQIITSKGITAKKILVEK</sequence>
<keyword evidence="6" id="KW-1185">Reference proteome</keyword>
<feature type="domain" description="Secretion system C-terminal sorting" evidence="4">
    <location>
        <begin position="487"/>
        <end position="558"/>
    </location>
</feature>
<dbReference type="RefSeq" id="WP_089872380.1">
    <property type="nucleotide sequence ID" value="NZ_FNBH01000001.1"/>
</dbReference>
<reference evidence="6" key="1">
    <citation type="submission" date="2016-10" db="EMBL/GenBank/DDBJ databases">
        <authorList>
            <person name="Varghese N."/>
            <person name="Submissions S."/>
        </authorList>
    </citation>
    <scope>NUCLEOTIDE SEQUENCE [LARGE SCALE GENOMIC DNA]</scope>
    <source>
        <strain evidence="6">DSM 19684</strain>
    </source>
</reference>
<gene>
    <name evidence="5" type="ORF">SAMN05421825_1308</name>
</gene>
<dbReference type="Proteomes" id="UP000199203">
    <property type="component" value="Unassembled WGS sequence"/>
</dbReference>